<proteinExistence type="predicted"/>
<evidence type="ECO:0000313" key="2">
    <source>
        <dbReference type="EMBL" id="KAL2918379.1"/>
    </source>
</evidence>
<name>A0ABR4NFZ2_9FUNG</name>
<dbReference type="Proteomes" id="UP001527925">
    <property type="component" value="Unassembled WGS sequence"/>
</dbReference>
<feature type="chain" id="PRO_5045635874" evidence="1">
    <location>
        <begin position="18"/>
        <end position="258"/>
    </location>
</feature>
<gene>
    <name evidence="2" type="ORF">HK105_201779</name>
</gene>
<keyword evidence="3" id="KW-1185">Reference proteome</keyword>
<organism evidence="2 3">
    <name type="scientific">Polyrhizophydium stewartii</name>
    <dbReference type="NCBI Taxonomy" id="2732419"/>
    <lineage>
        <taxon>Eukaryota</taxon>
        <taxon>Fungi</taxon>
        <taxon>Fungi incertae sedis</taxon>
        <taxon>Chytridiomycota</taxon>
        <taxon>Chytridiomycota incertae sedis</taxon>
        <taxon>Chytridiomycetes</taxon>
        <taxon>Rhizophydiales</taxon>
        <taxon>Rhizophydiales incertae sedis</taxon>
        <taxon>Polyrhizophydium</taxon>
    </lineage>
</organism>
<dbReference type="EMBL" id="JADGIZ020000006">
    <property type="protein sequence ID" value="KAL2918379.1"/>
    <property type="molecule type" value="Genomic_DNA"/>
</dbReference>
<protein>
    <submittedName>
        <fullName evidence="2">Uncharacterized protein</fullName>
    </submittedName>
</protein>
<keyword evidence="1" id="KW-0732">Signal</keyword>
<sequence length="258" mass="25141">MIIATALSLAVASLAAAQATNATANLGLNPALTPACATAAAAQFVSIATSCPGITPTLLNSTSLPTVSDITGLITGFCSDSCKTATGSFAGALKADCGDQVLFVAAPTAGAAASSTTTPLTAATVGSYFDFGQAVGCFKTDDGSKFCIADQYPTLAPLFSGNTTTSTATESILANPSFLCSSCAKREVTAALAAKTFAEYKSIQAPLTAIQAVQASCSTVSPTPAKSTGNGAVPASSSGSIILAGVLAGAAGLAAMLL</sequence>
<feature type="signal peptide" evidence="1">
    <location>
        <begin position="1"/>
        <end position="17"/>
    </location>
</feature>
<comment type="caution">
    <text evidence="2">The sequence shown here is derived from an EMBL/GenBank/DDBJ whole genome shotgun (WGS) entry which is preliminary data.</text>
</comment>
<evidence type="ECO:0000256" key="1">
    <source>
        <dbReference type="SAM" id="SignalP"/>
    </source>
</evidence>
<accession>A0ABR4NFZ2</accession>
<reference evidence="2 3" key="1">
    <citation type="submission" date="2023-09" db="EMBL/GenBank/DDBJ databases">
        <title>Pangenome analysis of Batrachochytrium dendrobatidis and related Chytrids.</title>
        <authorList>
            <person name="Yacoub M.N."/>
            <person name="Stajich J.E."/>
            <person name="James T.Y."/>
        </authorList>
    </citation>
    <scope>NUCLEOTIDE SEQUENCE [LARGE SCALE GENOMIC DNA]</scope>
    <source>
        <strain evidence="2 3">JEL0888</strain>
    </source>
</reference>
<evidence type="ECO:0000313" key="3">
    <source>
        <dbReference type="Proteomes" id="UP001527925"/>
    </source>
</evidence>